<protein>
    <recommendedName>
        <fullName evidence="8">Ribonuclease VapC</fullName>
        <shortName evidence="8">RNase VapC</shortName>
        <ecNumber evidence="8">3.1.-.-</ecNumber>
    </recommendedName>
    <alternativeName>
        <fullName evidence="8">Toxin VapC</fullName>
    </alternativeName>
</protein>
<dbReference type="PANTHER" id="PTHR33653">
    <property type="entry name" value="RIBONUCLEASE VAPC2"/>
    <property type="match status" value="1"/>
</dbReference>
<feature type="binding site" evidence="8">
    <location>
        <position position="5"/>
    </location>
    <ligand>
        <name>Mg(2+)</name>
        <dbReference type="ChEBI" id="CHEBI:18420"/>
    </ligand>
</feature>
<evidence type="ECO:0000256" key="3">
    <source>
        <dbReference type="ARBA" id="ARBA00022722"/>
    </source>
</evidence>
<dbReference type="HAMAP" id="MF_00265">
    <property type="entry name" value="VapC_Nob1"/>
    <property type="match status" value="1"/>
</dbReference>
<evidence type="ECO:0000256" key="1">
    <source>
        <dbReference type="ARBA" id="ARBA00001946"/>
    </source>
</evidence>
<proteinExistence type="inferred from homology"/>
<comment type="cofactor">
    <cofactor evidence="1 8">
        <name>Mg(2+)</name>
        <dbReference type="ChEBI" id="CHEBI:18420"/>
    </cofactor>
</comment>
<dbReference type="Proteomes" id="UP000824005">
    <property type="component" value="Unassembled WGS sequence"/>
</dbReference>
<dbReference type="SUPFAM" id="SSF88723">
    <property type="entry name" value="PIN domain-like"/>
    <property type="match status" value="1"/>
</dbReference>
<gene>
    <name evidence="8" type="primary">vapC</name>
    <name evidence="10" type="ORF">H9830_13010</name>
</gene>
<evidence type="ECO:0000256" key="7">
    <source>
        <dbReference type="ARBA" id="ARBA00038093"/>
    </source>
</evidence>
<keyword evidence="8" id="KW-0800">Toxin</keyword>
<evidence type="ECO:0000256" key="8">
    <source>
        <dbReference type="HAMAP-Rule" id="MF_00265"/>
    </source>
</evidence>
<comment type="similarity">
    <text evidence="7 8">Belongs to the PINc/VapC protein family.</text>
</comment>
<dbReference type="GO" id="GO:0000287">
    <property type="term" value="F:magnesium ion binding"/>
    <property type="evidence" value="ECO:0007669"/>
    <property type="project" value="UniProtKB-UniRule"/>
</dbReference>
<dbReference type="EC" id="3.1.-.-" evidence="8"/>
<reference evidence="10" key="1">
    <citation type="journal article" date="2021" name="PeerJ">
        <title>Extensive microbial diversity within the chicken gut microbiome revealed by metagenomics and culture.</title>
        <authorList>
            <person name="Gilroy R."/>
            <person name="Ravi A."/>
            <person name="Getino M."/>
            <person name="Pursley I."/>
            <person name="Horton D.L."/>
            <person name="Alikhan N.F."/>
            <person name="Baker D."/>
            <person name="Gharbi K."/>
            <person name="Hall N."/>
            <person name="Watson M."/>
            <person name="Adriaenssens E.M."/>
            <person name="Foster-Nyarko E."/>
            <person name="Jarju S."/>
            <person name="Secka A."/>
            <person name="Antonio M."/>
            <person name="Oren A."/>
            <person name="Chaudhuri R.R."/>
            <person name="La Ragione R."/>
            <person name="Hildebrand F."/>
            <person name="Pallen M.J."/>
        </authorList>
    </citation>
    <scope>NUCLEOTIDE SEQUENCE</scope>
    <source>
        <strain evidence="10">ChiGjej1B1-98</strain>
    </source>
</reference>
<organism evidence="10 11">
    <name type="scientific">Candidatus Agrococcus pullicola</name>
    <dbReference type="NCBI Taxonomy" id="2838429"/>
    <lineage>
        <taxon>Bacteria</taxon>
        <taxon>Bacillati</taxon>
        <taxon>Actinomycetota</taxon>
        <taxon>Actinomycetes</taxon>
        <taxon>Micrococcales</taxon>
        <taxon>Microbacteriaceae</taxon>
        <taxon>Agrococcus</taxon>
    </lineage>
</organism>
<evidence type="ECO:0000313" key="11">
    <source>
        <dbReference type="Proteomes" id="UP000824005"/>
    </source>
</evidence>
<keyword evidence="6 8" id="KW-0460">Magnesium</keyword>
<comment type="function">
    <text evidence="8">Toxic component of a toxin-antitoxin (TA) system. An RNase.</text>
</comment>
<dbReference type="CDD" id="cd18741">
    <property type="entry name" value="PIN_VapC4-5_FitB-like"/>
    <property type="match status" value="1"/>
</dbReference>
<dbReference type="GO" id="GO:0004540">
    <property type="term" value="F:RNA nuclease activity"/>
    <property type="evidence" value="ECO:0007669"/>
    <property type="project" value="InterPro"/>
</dbReference>
<accession>A0A9D1YXM9</accession>
<evidence type="ECO:0000256" key="4">
    <source>
        <dbReference type="ARBA" id="ARBA00022723"/>
    </source>
</evidence>
<dbReference type="InterPro" id="IPR022907">
    <property type="entry name" value="VapC_family"/>
</dbReference>
<keyword evidence="3 8" id="KW-0540">Nuclease</keyword>
<dbReference type="InterPro" id="IPR029060">
    <property type="entry name" value="PIN-like_dom_sf"/>
</dbReference>
<dbReference type="AlphaFoldDB" id="A0A9D1YXM9"/>
<feature type="domain" description="PIN" evidence="9">
    <location>
        <begin position="2"/>
        <end position="112"/>
    </location>
</feature>
<evidence type="ECO:0000313" key="10">
    <source>
        <dbReference type="EMBL" id="HIY67183.1"/>
    </source>
</evidence>
<dbReference type="Gene3D" id="3.40.50.1010">
    <property type="entry name" value="5'-nuclease"/>
    <property type="match status" value="1"/>
</dbReference>
<dbReference type="PANTHER" id="PTHR33653:SF1">
    <property type="entry name" value="RIBONUCLEASE VAPC2"/>
    <property type="match status" value="1"/>
</dbReference>
<dbReference type="InterPro" id="IPR002716">
    <property type="entry name" value="PIN_dom"/>
</dbReference>
<dbReference type="InterPro" id="IPR050556">
    <property type="entry name" value="Type_II_TA_system_RNase"/>
</dbReference>
<keyword evidence="2 8" id="KW-1277">Toxin-antitoxin system</keyword>
<dbReference type="Pfam" id="PF01850">
    <property type="entry name" value="PIN"/>
    <property type="match status" value="1"/>
</dbReference>
<comment type="caution">
    <text evidence="10">The sequence shown here is derived from an EMBL/GenBank/DDBJ whole genome shotgun (WGS) entry which is preliminary data.</text>
</comment>
<feature type="binding site" evidence="8">
    <location>
        <position position="92"/>
    </location>
    <ligand>
        <name>Mg(2+)</name>
        <dbReference type="ChEBI" id="CHEBI:18420"/>
    </ligand>
</feature>
<keyword evidence="5 8" id="KW-0378">Hydrolase</keyword>
<dbReference type="EMBL" id="DXDC01000393">
    <property type="protein sequence ID" value="HIY67183.1"/>
    <property type="molecule type" value="Genomic_DNA"/>
</dbReference>
<dbReference type="GO" id="GO:0016787">
    <property type="term" value="F:hydrolase activity"/>
    <property type="evidence" value="ECO:0007669"/>
    <property type="project" value="UniProtKB-KW"/>
</dbReference>
<name>A0A9D1YXM9_9MICO</name>
<evidence type="ECO:0000256" key="6">
    <source>
        <dbReference type="ARBA" id="ARBA00022842"/>
    </source>
</evidence>
<keyword evidence="4 8" id="KW-0479">Metal-binding</keyword>
<evidence type="ECO:0000256" key="2">
    <source>
        <dbReference type="ARBA" id="ARBA00022649"/>
    </source>
</evidence>
<sequence>MILIDTDVLICHLRGVEIARRWLLDAAESDALAISAVTVTEITGGMRSAERREVWALLAALEVMPITDAIARRAGALRREHRRSHSGIGIPDYFIAATVLHHGLELATLNTKHFPMIPELRAPFSL</sequence>
<reference evidence="10" key="2">
    <citation type="submission" date="2021-04" db="EMBL/GenBank/DDBJ databases">
        <authorList>
            <person name="Gilroy R."/>
        </authorList>
    </citation>
    <scope>NUCLEOTIDE SEQUENCE</scope>
    <source>
        <strain evidence="10">ChiGjej1B1-98</strain>
    </source>
</reference>
<evidence type="ECO:0000256" key="5">
    <source>
        <dbReference type="ARBA" id="ARBA00022801"/>
    </source>
</evidence>
<dbReference type="GO" id="GO:0090729">
    <property type="term" value="F:toxin activity"/>
    <property type="evidence" value="ECO:0007669"/>
    <property type="project" value="UniProtKB-KW"/>
</dbReference>
<evidence type="ECO:0000259" key="9">
    <source>
        <dbReference type="Pfam" id="PF01850"/>
    </source>
</evidence>